<sequence>MEIVVLGVFYRLLSGPQPFWKLLTSPPPCKEVNTFGKTGPITLPPVTFLCWRWGFHLTYICAFCPASPEPASVYSVWREYSPTGSQLDLESVQYLYLHGARAPCVALC</sequence>
<evidence type="ECO:0000313" key="2">
    <source>
        <dbReference type="Proteomes" id="UP001176941"/>
    </source>
</evidence>
<reference evidence="1" key="1">
    <citation type="submission" date="2023-04" db="EMBL/GenBank/DDBJ databases">
        <authorList>
            <consortium name="ELIXIR-Norway"/>
        </authorList>
    </citation>
    <scope>NUCLEOTIDE SEQUENCE [LARGE SCALE GENOMIC DNA]</scope>
</reference>
<accession>A0ABN8YQV7</accession>
<organism evidence="1 2">
    <name type="scientific">Rangifer tarandus platyrhynchus</name>
    <name type="common">Svalbard reindeer</name>
    <dbReference type="NCBI Taxonomy" id="3082113"/>
    <lineage>
        <taxon>Eukaryota</taxon>
        <taxon>Metazoa</taxon>
        <taxon>Chordata</taxon>
        <taxon>Craniata</taxon>
        <taxon>Vertebrata</taxon>
        <taxon>Euteleostomi</taxon>
        <taxon>Mammalia</taxon>
        <taxon>Eutheria</taxon>
        <taxon>Laurasiatheria</taxon>
        <taxon>Artiodactyla</taxon>
        <taxon>Ruminantia</taxon>
        <taxon>Pecora</taxon>
        <taxon>Cervidae</taxon>
        <taxon>Odocoileinae</taxon>
        <taxon>Rangifer</taxon>
    </lineage>
</organism>
<name>A0ABN8YQV7_RANTA</name>
<protein>
    <submittedName>
        <fullName evidence="1">Uncharacterized protein</fullName>
    </submittedName>
</protein>
<proteinExistence type="predicted"/>
<dbReference type="EMBL" id="OX459957">
    <property type="protein sequence ID" value="CAI9163967.1"/>
    <property type="molecule type" value="Genomic_DNA"/>
</dbReference>
<gene>
    <name evidence="1" type="ORF">MRATA1EN1_LOCUS12929</name>
</gene>
<dbReference type="Proteomes" id="UP001176941">
    <property type="component" value="Chromosome 21"/>
</dbReference>
<keyword evidence="2" id="KW-1185">Reference proteome</keyword>
<evidence type="ECO:0000313" key="1">
    <source>
        <dbReference type="EMBL" id="CAI9163967.1"/>
    </source>
</evidence>